<dbReference type="AlphaFoldDB" id="A0A1A8WHI8"/>
<evidence type="ECO:0000313" key="2">
    <source>
        <dbReference type="EMBL" id="SBS92418.1"/>
    </source>
</evidence>
<organism evidence="2 3">
    <name type="scientific">Plasmodium ovale curtisi</name>
    <dbReference type="NCBI Taxonomy" id="864141"/>
    <lineage>
        <taxon>Eukaryota</taxon>
        <taxon>Sar</taxon>
        <taxon>Alveolata</taxon>
        <taxon>Apicomplexa</taxon>
        <taxon>Aconoidasida</taxon>
        <taxon>Haemosporida</taxon>
        <taxon>Plasmodiidae</taxon>
        <taxon>Plasmodium</taxon>
        <taxon>Plasmodium (Plasmodium)</taxon>
    </lineage>
</organism>
<reference evidence="3" key="1">
    <citation type="submission" date="2016-05" db="EMBL/GenBank/DDBJ databases">
        <authorList>
            <person name="Naeem Raeece"/>
        </authorList>
    </citation>
    <scope>NUCLEOTIDE SEQUENCE [LARGE SCALE GENOMIC DNA]</scope>
</reference>
<sequence length="337" mass="39869">MSCTYESKGKYEFIEHIHEYRNYEVLIEQNEISTNSSLDCNFSEYYYVQNTDMLCGMCKQFIHLVDLLFNEGALINYNEDHIKDYLNYWFNNKLNEIDNEYICKKAFFQNLIPKVSVNSNLRKLRSSIYDIEKNEFKRLTTIYTLYTFYNEIKKIIDGEDSNKENIIDIAKNCVQEYKKIEDTCPTYDAKFCLALKNFRKKYEEINLCNLQLEKWKKKKLPLLTGEDDTMVEECTISEKATEEELEQPQGVHVVDNEDTPDIDKKNITLGAVVPIGILFICFISYRFTSFGPWLRSRISKNKNIIENLDENMNQFSRISEIDYMDSVHSYNIAYNSV</sequence>
<keyword evidence="1" id="KW-1133">Transmembrane helix</keyword>
<proteinExistence type="predicted"/>
<name>A0A1A8WHI8_PLAOA</name>
<feature type="transmembrane region" description="Helical" evidence="1">
    <location>
        <begin position="267"/>
        <end position="287"/>
    </location>
</feature>
<gene>
    <name evidence="2" type="ORF">POVCU2_0074100</name>
</gene>
<keyword evidence="1" id="KW-0472">Membrane</keyword>
<dbReference type="Pfam" id="PF05795">
    <property type="entry name" value="Plasmodium_Vir"/>
    <property type="match status" value="1"/>
</dbReference>
<accession>A0A1A8WHI8</accession>
<evidence type="ECO:0000256" key="1">
    <source>
        <dbReference type="SAM" id="Phobius"/>
    </source>
</evidence>
<evidence type="ECO:0000313" key="3">
    <source>
        <dbReference type="Proteomes" id="UP000078560"/>
    </source>
</evidence>
<dbReference type="EMBL" id="FLQU01001288">
    <property type="protein sequence ID" value="SBS92418.1"/>
    <property type="molecule type" value="Genomic_DNA"/>
</dbReference>
<dbReference type="Proteomes" id="UP000078560">
    <property type="component" value="Unassembled WGS sequence"/>
</dbReference>
<dbReference type="InterPro" id="IPR008780">
    <property type="entry name" value="Plasmodium_Vir"/>
</dbReference>
<protein>
    <submittedName>
        <fullName evidence="2">PIR Superfamily Protein</fullName>
    </submittedName>
</protein>
<keyword evidence="1" id="KW-0812">Transmembrane</keyword>